<name>A0A2A6B7T6_PRIPA</name>
<sequence length="165" mass="19179">MNLFQLLFACLPLLVTSSILHINKDTFVPKDRTVGFKHLDAIAFVQWMKHAAMVTNAKERLLTKFAYLCRYHYCHDQETKMCNDICLKIAGKYDKKIVDDRVKSVKKGQEPLSGVETCKKECASDCGLKNCRVECDYLYPKHFLFGNRKAYEAEFNELLSRFNKH</sequence>
<keyword evidence="2" id="KW-1185">Reference proteome</keyword>
<reference evidence="1" key="2">
    <citation type="submission" date="2022-06" db="UniProtKB">
        <authorList>
            <consortium name="EnsemblMetazoa"/>
        </authorList>
    </citation>
    <scope>IDENTIFICATION</scope>
    <source>
        <strain evidence="1">PS312</strain>
    </source>
</reference>
<proteinExistence type="predicted"/>
<accession>A0A8R1YQB1</accession>
<protein>
    <submittedName>
        <fullName evidence="1">Uncharacterized protein</fullName>
    </submittedName>
</protein>
<evidence type="ECO:0000313" key="2">
    <source>
        <dbReference type="Proteomes" id="UP000005239"/>
    </source>
</evidence>
<dbReference type="EnsemblMetazoa" id="PPA35418.1">
    <property type="protein sequence ID" value="PPA35418.1"/>
    <property type="gene ID" value="WBGene00273787"/>
</dbReference>
<gene>
    <name evidence="1" type="primary">WBGene00273787</name>
</gene>
<dbReference type="Proteomes" id="UP000005239">
    <property type="component" value="Unassembled WGS sequence"/>
</dbReference>
<dbReference type="AlphaFoldDB" id="A0A2A6B7T6"/>
<accession>A0A2A6B7T6</accession>
<organism evidence="1 2">
    <name type="scientific">Pristionchus pacificus</name>
    <name type="common">Parasitic nematode worm</name>
    <dbReference type="NCBI Taxonomy" id="54126"/>
    <lineage>
        <taxon>Eukaryota</taxon>
        <taxon>Metazoa</taxon>
        <taxon>Ecdysozoa</taxon>
        <taxon>Nematoda</taxon>
        <taxon>Chromadorea</taxon>
        <taxon>Rhabditida</taxon>
        <taxon>Rhabditina</taxon>
        <taxon>Diplogasteromorpha</taxon>
        <taxon>Diplogasteroidea</taxon>
        <taxon>Neodiplogasteridae</taxon>
        <taxon>Pristionchus</taxon>
    </lineage>
</organism>
<evidence type="ECO:0000313" key="1">
    <source>
        <dbReference type="EnsemblMetazoa" id="PPA35418.1"/>
    </source>
</evidence>
<reference evidence="2" key="1">
    <citation type="journal article" date="2008" name="Nat. Genet.">
        <title>The Pristionchus pacificus genome provides a unique perspective on nematode lifestyle and parasitism.</title>
        <authorList>
            <person name="Dieterich C."/>
            <person name="Clifton S.W."/>
            <person name="Schuster L.N."/>
            <person name="Chinwalla A."/>
            <person name="Delehaunty K."/>
            <person name="Dinkelacker I."/>
            <person name="Fulton L."/>
            <person name="Fulton R."/>
            <person name="Godfrey J."/>
            <person name="Minx P."/>
            <person name="Mitreva M."/>
            <person name="Roeseler W."/>
            <person name="Tian H."/>
            <person name="Witte H."/>
            <person name="Yang S.P."/>
            <person name="Wilson R.K."/>
            <person name="Sommer R.J."/>
        </authorList>
    </citation>
    <scope>NUCLEOTIDE SEQUENCE [LARGE SCALE GENOMIC DNA]</scope>
    <source>
        <strain evidence="2">PS312</strain>
    </source>
</reference>